<dbReference type="AlphaFoldDB" id="A0A5P2G4B7"/>
<dbReference type="PANTHER" id="PTHR47062:SF1">
    <property type="entry name" value="SMALL HEAT SHOCK PROTEIN IBPA"/>
    <property type="match status" value="1"/>
</dbReference>
<organism evidence="4 5">
    <name type="scientific">Rhizosphaericola mali</name>
    <dbReference type="NCBI Taxonomy" id="2545455"/>
    <lineage>
        <taxon>Bacteria</taxon>
        <taxon>Pseudomonadati</taxon>
        <taxon>Bacteroidota</taxon>
        <taxon>Chitinophagia</taxon>
        <taxon>Chitinophagales</taxon>
        <taxon>Chitinophagaceae</taxon>
        <taxon>Rhizosphaericola</taxon>
    </lineage>
</organism>
<sequence length="152" mass="17576">MFSNSFNANRQSFSNTLNETDFYKSKCGGHFRNKRDMFRRAVATQFGQQPAINIEENDEAFTLYLYAAGRKKEGFSLALKDQILTINYNSEKSNERRFIYQEVQVDHFERSFQINESVLTEQISAAYIDGVLIIQLPKDPNAVVNTQNIDIK</sequence>
<proteinExistence type="inferred from homology"/>
<accession>A0A5P2G4B7</accession>
<protein>
    <submittedName>
        <fullName evidence="4">Hsp20/alpha crystallin family protein</fullName>
    </submittedName>
</protein>
<evidence type="ECO:0000259" key="3">
    <source>
        <dbReference type="PROSITE" id="PS01031"/>
    </source>
</evidence>
<evidence type="ECO:0000313" key="5">
    <source>
        <dbReference type="Proteomes" id="UP000292424"/>
    </source>
</evidence>
<gene>
    <name evidence="4" type="ORF">E0W69_019130</name>
</gene>
<keyword evidence="5" id="KW-1185">Reference proteome</keyword>
<dbReference type="Proteomes" id="UP000292424">
    <property type="component" value="Chromosome"/>
</dbReference>
<reference evidence="4 5" key="1">
    <citation type="submission" date="2019-09" db="EMBL/GenBank/DDBJ databases">
        <title>Complete genome sequence of Arachidicoccus sp. B3-10 isolated from apple orchard soil.</title>
        <authorList>
            <person name="Kim H.S."/>
            <person name="Han K.-I."/>
            <person name="Suh M.K."/>
            <person name="Lee K.C."/>
            <person name="Eom M.K."/>
            <person name="Kim J.-S."/>
            <person name="Kang S.W."/>
            <person name="Sin Y."/>
            <person name="Lee J.-S."/>
        </authorList>
    </citation>
    <scope>NUCLEOTIDE SEQUENCE [LARGE SCALE GENOMIC DNA]</scope>
    <source>
        <strain evidence="4 5">B3-10</strain>
    </source>
</reference>
<dbReference type="InterPro" id="IPR002068">
    <property type="entry name" value="A-crystallin/Hsp20_dom"/>
</dbReference>
<name>A0A5P2G4B7_9BACT</name>
<dbReference type="Pfam" id="PF00011">
    <property type="entry name" value="HSP20"/>
    <property type="match status" value="1"/>
</dbReference>
<evidence type="ECO:0000256" key="1">
    <source>
        <dbReference type="PROSITE-ProRule" id="PRU00285"/>
    </source>
</evidence>
<dbReference type="RefSeq" id="WP_131331661.1">
    <property type="nucleotide sequence ID" value="NZ_CP044016.1"/>
</dbReference>
<dbReference type="Gene3D" id="2.60.40.790">
    <property type="match status" value="1"/>
</dbReference>
<dbReference type="KEGG" id="arac:E0W69_019130"/>
<dbReference type="SUPFAM" id="SSF49764">
    <property type="entry name" value="HSP20-like chaperones"/>
    <property type="match status" value="1"/>
</dbReference>
<feature type="domain" description="SHSP" evidence="3">
    <location>
        <begin position="43"/>
        <end position="152"/>
    </location>
</feature>
<dbReference type="EMBL" id="CP044016">
    <property type="protein sequence ID" value="QES90676.1"/>
    <property type="molecule type" value="Genomic_DNA"/>
</dbReference>
<evidence type="ECO:0000256" key="2">
    <source>
        <dbReference type="RuleBase" id="RU003616"/>
    </source>
</evidence>
<dbReference type="CDD" id="cd06464">
    <property type="entry name" value="ACD_sHsps-like"/>
    <property type="match status" value="1"/>
</dbReference>
<dbReference type="PANTHER" id="PTHR47062">
    <property type="match status" value="1"/>
</dbReference>
<dbReference type="InterPro" id="IPR008978">
    <property type="entry name" value="HSP20-like_chaperone"/>
</dbReference>
<dbReference type="PROSITE" id="PS01031">
    <property type="entry name" value="SHSP"/>
    <property type="match status" value="1"/>
</dbReference>
<evidence type="ECO:0000313" key="4">
    <source>
        <dbReference type="EMBL" id="QES90676.1"/>
    </source>
</evidence>
<dbReference type="OrthoDB" id="670468at2"/>
<comment type="similarity">
    <text evidence="1 2">Belongs to the small heat shock protein (HSP20) family.</text>
</comment>